<keyword evidence="2" id="KW-1185">Reference proteome</keyword>
<dbReference type="AlphaFoldDB" id="A0AAX6F8C9"/>
<evidence type="ECO:0000313" key="2">
    <source>
        <dbReference type="Proteomes" id="UP001140949"/>
    </source>
</evidence>
<accession>A0AAX6F8C9</accession>
<comment type="caution">
    <text evidence="1">The sequence shown here is derived from an EMBL/GenBank/DDBJ whole genome shotgun (WGS) entry which is preliminary data.</text>
</comment>
<evidence type="ECO:0000313" key="1">
    <source>
        <dbReference type="EMBL" id="KAJ6812572.1"/>
    </source>
</evidence>
<protein>
    <submittedName>
        <fullName evidence="1">Uncharacterized protein</fullName>
    </submittedName>
</protein>
<dbReference type="EMBL" id="JANAVB010031019">
    <property type="protein sequence ID" value="KAJ6812572.1"/>
    <property type="molecule type" value="Genomic_DNA"/>
</dbReference>
<proteinExistence type="predicted"/>
<dbReference type="Proteomes" id="UP001140949">
    <property type="component" value="Unassembled WGS sequence"/>
</dbReference>
<sequence length="58" mass="6724">MLKEEMATFKEMIKVIIQKTTQQLSSSVHGTSEVPEKSNLPKTYFLKDFKRKHIVLDA</sequence>
<reference evidence="1" key="2">
    <citation type="submission" date="2023-04" db="EMBL/GenBank/DDBJ databases">
        <authorList>
            <person name="Bruccoleri R.E."/>
            <person name="Oakeley E.J."/>
            <person name="Faust A.-M."/>
            <person name="Dessus-Babus S."/>
            <person name="Altorfer M."/>
            <person name="Burckhardt D."/>
            <person name="Oertli M."/>
            <person name="Naumann U."/>
            <person name="Petersen F."/>
            <person name="Wong J."/>
        </authorList>
    </citation>
    <scope>NUCLEOTIDE SEQUENCE</scope>
    <source>
        <strain evidence="1">GSM-AAB239-AS_SAM_17_03QT</strain>
        <tissue evidence="1">Leaf</tissue>
    </source>
</reference>
<gene>
    <name evidence="1" type="ORF">M6B38_148210</name>
</gene>
<name>A0AAX6F8C9_IRIPA</name>
<reference evidence="1" key="1">
    <citation type="journal article" date="2023" name="GigaByte">
        <title>Genome assembly of the bearded iris, Iris pallida Lam.</title>
        <authorList>
            <person name="Bruccoleri R.E."/>
            <person name="Oakeley E.J."/>
            <person name="Faust A.M.E."/>
            <person name="Altorfer M."/>
            <person name="Dessus-Babus S."/>
            <person name="Burckhardt D."/>
            <person name="Oertli M."/>
            <person name="Naumann U."/>
            <person name="Petersen F."/>
            <person name="Wong J."/>
        </authorList>
    </citation>
    <scope>NUCLEOTIDE SEQUENCE</scope>
    <source>
        <strain evidence="1">GSM-AAB239-AS_SAM_17_03QT</strain>
    </source>
</reference>
<organism evidence="1 2">
    <name type="scientific">Iris pallida</name>
    <name type="common">Sweet iris</name>
    <dbReference type="NCBI Taxonomy" id="29817"/>
    <lineage>
        <taxon>Eukaryota</taxon>
        <taxon>Viridiplantae</taxon>
        <taxon>Streptophyta</taxon>
        <taxon>Embryophyta</taxon>
        <taxon>Tracheophyta</taxon>
        <taxon>Spermatophyta</taxon>
        <taxon>Magnoliopsida</taxon>
        <taxon>Liliopsida</taxon>
        <taxon>Asparagales</taxon>
        <taxon>Iridaceae</taxon>
        <taxon>Iridoideae</taxon>
        <taxon>Irideae</taxon>
        <taxon>Iris</taxon>
    </lineage>
</organism>